<organism evidence="7 8">
    <name type="scientific">Salipiger mucosus DSM 16094</name>
    <dbReference type="NCBI Taxonomy" id="1123237"/>
    <lineage>
        <taxon>Bacteria</taxon>
        <taxon>Pseudomonadati</taxon>
        <taxon>Pseudomonadota</taxon>
        <taxon>Alphaproteobacteria</taxon>
        <taxon>Rhodobacterales</taxon>
        <taxon>Roseobacteraceae</taxon>
        <taxon>Salipiger</taxon>
    </lineage>
</organism>
<dbReference type="AlphaFoldDB" id="S9QA19"/>
<reference evidence="8" key="1">
    <citation type="journal article" date="2014" name="Stand. Genomic Sci.">
        <title>Genome sequence of the exopolysaccharide-producing Salipiger mucosus type strain (DSM 16094(T)), a moderately halophilic member of the Roseobacter clade.</title>
        <authorList>
            <person name="Riedel T."/>
            <person name="Spring S."/>
            <person name="Fiebig A."/>
            <person name="Petersen J."/>
            <person name="Kyrpides N.C."/>
            <person name="Goker M."/>
            <person name="Klenk H.P."/>
        </authorList>
    </citation>
    <scope>NUCLEOTIDE SEQUENCE [LARGE SCALE GENOMIC DNA]</scope>
    <source>
        <strain evidence="8">DSM 16094</strain>
    </source>
</reference>
<keyword evidence="8" id="KW-1185">Reference proteome</keyword>
<name>S9QA19_9RHOB</name>
<evidence type="ECO:0000256" key="1">
    <source>
        <dbReference type="ARBA" id="ARBA00004651"/>
    </source>
</evidence>
<feature type="transmembrane region" description="Helical" evidence="6">
    <location>
        <begin position="41"/>
        <end position="64"/>
    </location>
</feature>
<protein>
    <submittedName>
        <fullName evidence="7">Lysine exporter protein (LYSE/YGGA)</fullName>
    </submittedName>
</protein>
<dbReference type="GO" id="GO:0005886">
    <property type="term" value="C:plasma membrane"/>
    <property type="evidence" value="ECO:0007669"/>
    <property type="project" value="UniProtKB-SubCell"/>
</dbReference>
<gene>
    <name evidence="7" type="ORF">Salmuc_00359</name>
</gene>
<dbReference type="GO" id="GO:0033228">
    <property type="term" value="P:cysteine export across plasma membrane"/>
    <property type="evidence" value="ECO:0007669"/>
    <property type="project" value="TreeGrafter"/>
</dbReference>
<keyword evidence="5 6" id="KW-0472">Membrane</keyword>
<keyword evidence="4 6" id="KW-1133">Transmembrane helix</keyword>
<evidence type="ECO:0000256" key="6">
    <source>
        <dbReference type="SAM" id="Phobius"/>
    </source>
</evidence>
<dbReference type="EMBL" id="APVH01000049">
    <property type="protein sequence ID" value="EPX76473.1"/>
    <property type="molecule type" value="Genomic_DNA"/>
</dbReference>
<keyword evidence="2" id="KW-1003">Cell membrane</keyword>
<dbReference type="PANTHER" id="PTHR30086:SF20">
    <property type="entry name" value="ARGININE EXPORTER PROTEIN ARGO-RELATED"/>
    <property type="match status" value="1"/>
</dbReference>
<dbReference type="InterPro" id="IPR001123">
    <property type="entry name" value="LeuE-type"/>
</dbReference>
<evidence type="ECO:0000256" key="4">
    <source>
        <dbReference type="ARBA" id="ARBA00022989"/>
    </source>
</evidence>
<feature type="transmembrane region" description="Helical" evidence="6">
    <location>
        <begin position="71"/>
        <end position="89"/>
    </location>
</feature>
<feature type="transmembrane region" description="Helical" evidence="6">
    <location>
        <begin position="137"/>
        <end position="165"/>
    </location>
</feature>
<dbReference type="PANTHER" id="PTHR30086">
    <property type="entry name" value="ARGININE EXPORTER PROTEIN ARGO"/>
    <property type="match status" value="1"/>
</dbReference>
<proteinExistence type="predicted"/>
<keyword evidence="3 6" id="KW-0812">Transmembrane</keyword>
<dbReference type="HOGENOM" id="CLU_079569_1_0_5"/>
<evidence type="ECO:0000256" key="3">
    <source>
        <dbReference type="ARBA" id="ARBA00022692"/>
    </source>
</evidence>
<evidence type="ECO:0000313" key="8">
    <source>
        <dbReference type="Proteomes" id="UP000015347"/>
    </source>
</evidence>
<dbReference type="OrthoDB" id="9812084at2"/>
<dbReference type="eggNOG" id="COG1280">
    <property type="taxonomic scope" value="Bacteria"/>
</dbReference>
<dbReference type="Pfam" id="PF01810">
    <property type="entry name" value="LysE"/>
    <property type="match status" value="1"/>
</dbReference>
<dbReference type="STRING" id="1123237.Salmuc_00359"/>
<dbReference type="RefSeq" id="WP_020041071.1">
    <property type="nucleotide sequence ID" value="NZ_KE557283.1"/>
</dbReference>
<sequence length="198" mass="20474">MPLFLALLVFVAVSTITPGGATALAASSGMSHGFRRSSPLLAGLVCGLASMAGLSALGLGSLFLAYPPLRLALAAIATGYFAWLAWMIATSGAPDLENRKPAIGFGGGVALLWLNPKAWTTSLGAAATYGDVAPGPVMLALIFVPVFAALSAISLTLWCLGGSALARRLRTPGQWRVLNLMLAGFLLLSILSVWKDYL</sequence>
<dbReference type="Proteomes" id="UP000015347">
    <property type="component" value="Unassembled WGS sequence"/>
</dbReference>
<dbReference type="GO" id="GO:0015171">
    <property type="term" value="F:amino acid transmembrane transporter activity"/>
    <property type="evidence" value="ECO:0007669"/>
    <property type="project" value="TreeGrafter"/>
</dbReference>
<comment type="caution">
    <text evidence="7">The sequence shown here is derived from an EMBL/GenBank/DDBJ whole genome shotgun (WGS) entry which is preliminary data.</text>
</comment>
<evidence type="ECO:0000256" key="2">
    <source>
        <dbReference type="ARBA" id="ARBA00022475"/>
    </source>
</evidence>
<evidence type="ECO:0000313" key="7">
    <source>
        <dbReference type="EMBL" id="EPX76473.1"/>
    </source>
</evidence>
<accession>S9QA19</accession>
<comment type="subcellular location">
    <subcellularLocation>
        <location evidence="1">Cell membrane</location>
        <topology evidence="1">Multi-pass membrane protein</topology>
    </subcellularLocation>
</comment>
<feature type="transmembrane region" description="Helical" evidence="6">
    <location>
        <begin position="177"/>
        <end position="194"/>
    </location>
</feature>
<evidence type="ECO:0000256" key="5">
    <source>
        <dbReference type="ARBA" id="ARBA00023136"/>
    </source>
</evidence>